<dbReference type="PROSITE" id="PS00297">
    <property type="entry name" value="HSP70_1"/>
    <property type="match status" value="1"/>
</dbReference>
<dbReference type="GO" id="GO:0030968">
    <property type="term" value="P:endoplasmic reticulum unfolded protein response"/>
    <property type="evidence" value="ECO:0007669"/>
    <property type="project" value="TreeGrafter"/>
</dbReference>
<keyword evidence="6" id="KW-1185">Reference proteome</keyword>
<dbReference type="PRINTS" id="PR00301">
    <property type="entry name" value="HEATSHOCK70"/>
</dbReference>
<gene>
    <name evidence="5" type="ORF">TSOC_004498</name>
</gene>
<dbReference type="FunFam" id="3.30.420.40:FF:000028">
    <property type="entry name" value="heat shock 70 kDa protein-like"/>
    <property type="match status" value="1"/>
</dbReference>
<dbReference type="GO" id="GO:0140662">
    <property type="term" value="F:ATP-dependent protein folding chaperone"/>
    <property type="evidence" value="ECO:0007669"/>
    <property type="project" value="InterPro"/>
</dbReference>
<dbReference type="Proteomes" id="UP000236333">
    <property type="component" value="Unassembled WGS sequence"/>
</dbReference>
<dbReference type="GO" id="GO:0005524">
    <property type="term" value="F:ATP binding"/>
    <property type="evidence" value="ECO:0007669"/>
    <property type="project" value="UniProtKB-KW"/>
</dbReference>
<feature type="non-terminal residue" evidence="5">
    <location>
        <position position="141"/>
    </location>
</feature>
<dbReference type="SMR" id="A0A2J8A8P5"/>
<organism evidence="5 6">
    <name type="scientific">Tetrabaena socialis</name>
    <dbReference type="NCBI Taxonomy" id="47790"/>
    <lineage>
        <taxon>Eukaryota</taxon>
        <taxon>Viridiplantae</taxon>
        <taxon>Chlorophyta</taxon>
        <taxon>core chlorophytes</taxon>
        <taxon>Chlorophyceae</taxon>
        <taxon>CS clade</taxon>
        <taxon>Chlamydomonadales</taxon>
        <taxon>Tetrabaenaceae</taxon>
        <taxon>Tetrabaena</taxon>
    </lineage>
</organism>
<evidence type="ECO:0000256" key="3">
    <source>
        <dbReference type="ARBA" id="ARBA00022840"/>
    </source>
</evidence>
<proteinExistence type="inferred from homology"/>
<accession>A0A2J8A8P5</accession>
<dbReference type="Pfam" id="PF00012">
    <property type="entry name" value="HSP70"/>
    <property type="match status" value="1"/>
</dbReference>
<dbReference type="SUPFAM" id="SSF53067">
    <property type="entry name" value="Actin-like ATPase domain"/>
    <property type="match status" value="1"/>
</dbReference>
<keyword evidence="3" id="KW-0067">ATP-binding</keyword>
<dbReference type="PANTHER" id="PTHR45639:SF34">
    <property type="entry name" value="CHAPERONE PROTEIN DNAK"/>
    <property type="match status" value="1"/>
</dbReference>
<evidence type="ECO:0000313" key="6">
    <source>
        <dbReference type="Proteomes" id="UP000236333"/>
    </source>
</evidence>
<dbReference type="Gene3D" id="3.30.420.40">
    <property type="match status" value="1"/>
</dbReference>
<dbReference type="InterPro" id="IPR013126">
    <property type="entry name" value="Hsp_70_fam"/>
</dbReference>
<sequence>MQRCLAPHQQPRGSGDAIQSRAAAAPAALGRPCRRRAPLAVTAKSRDFTREVVVGIDLGTTNSAVAWIEGGKPRCIPNAAGETITPSVVSVLKDGEVVVGRAAQRQAVLHPQTTYYSVKRLIGRPYDDPAVQDEASRLPYK</sequence>
<dbReference type="PANTHER" id="PTHR45639">
    <property type="entry name" value="HSC70CB, ISOFORM G-RELATED"/>
    <property type="match status" value="1"/>
</dbReference>
<dbReference type="GO" id="GO:0034663">
    <property type="term" value="C:endoplasmic reticulum chaperone complex"/>
    <property type="evidence" value="ECO:0007669"/>
    <property type="project" value="TreeGrafter"/>
</dbReference>
<dbReference type="AlphaFoldDB" id="A0A2J8A8P5"/>
<evidence type="ECO:0000313" key="5">
    <source>
        <dbReference type="EMBL" id="PNH08912.1"/>
    </source>
</evidence>
<dbReference type="OrthoDB" id="2401965at2759"/>
<name>A0A2J8A8P5_9CHLO</name>
<evidence type="ECO:0000256" key="4">
    <source>
        <dbReference type="SAM" id="MobiDB-lite"/>
    </source>
</evidence>
<evidence type="ECO:0000256" key="1">
    <source>
        <dbReference type="ARBA" id="ARBA00007381"/>
    </source>
</evidence>
<protein>
    <submittedName>
        <fullName evidence="5">Chaperone protein DnaK</fullName>
    </submittedName>
</protein>
<evidence type="ECO:0000256" key="2">
    <source>
        <dbReference type="ARBA" id="ARBA00022741"/>
    </source>
</evidence>
<feature type="region of interest" description="Disordered" evidence="4">
    <location>
        <begin position="1"/>
        <end position="21"/>
    </location>
</feature>
<dbReference type="InterPro" id="IPR018181">
    <property type="entry name" value="Heat_shock_70_CS"/>
</dbReference>
<dbReference type="InterPro" id="IPR043129">
    <property type="entry name" value="ATPase_NBD"/>
</dbReference>
<dbReference type="EMBL" id="PGGS01000111">
    <property type="protein sequence ID" value="PNH08912.1"/>
    <property type="molecule type" value="Genomic_DNA"/>
</dbReference>
<reference evidence="5 6" key="1">
    <citation type="journal article" date="2017" name="Mol. Biol. Evol.">
        <title>The 4-celled Tetrabaena socialis nuclear genome reveals the essential components for genetic control of cell number at the origin of multicellularity in the volvocine lineage.</title>
        <authorList>
            <person name="Featherston J."/>
            <person name="Arakaki Y."/>
            <person name="Hanschen E.R."/>
            <person name="Ferris P.J."/>
            <person name="Michod R.E."/>
            <person name="Olson B.J.S.C."/>
            <person name="Nozaki H."/>
            <person name="Durand P.M."/>
        </authorList>
    </citation>
    <scope>NUCLEOTIDE SEQUENCE [LARGE SCALE GENOMIC DNA]</scope>
    <source>
        <strain evidence="5 6">NIES-571</strain>
    </source>
</reference>
<keyword evidence="2" id="KW-0547">Nucleotide-binding</keyword>
<comment type="similarity">
    <text evidence="1">Belongs to the heat shock protein 70 family.</text>
</comment>
<comment type="caution">
    <text evidence="5">The sequence shown here is derived from an EMBL/GenBank/DDBJ whole genome shotgun (WGS) entry which is preliminary data.</text>
</comment>